<evidence type="ECO:0000313" key="3">
    <source>
        <dbReference type="EMBL" id="KAA6388835.1"/>
    </source>
</evidence>
<feature type="compositionally biased region" description="Basic and acidic residues" evidence="2">
    <location>
        <begin position="47"/>
        <end position="57"/>
    </location>
</feature>
<feature type="compositionally biased region" description="Basic residues" evidence="2">
    <location>
        <begin position="303"/>
        <end position="312"/>
    </location>
</feature>
<protein>
    <submittedName>
        <fullName evidence="3">Uncharacterized protein</fullName>
    </submittedName>
</protein>
<feature type="coiled-coil region" evidence="1">
    <location>
        <begin position="552"/>
        <end position="579"/>
    </location>
</feature>
<feature type="region of interest" description="Disordered" evidence="2">
    <location>
        <begin position="47"/>
        <end position="68"/>
    </location>
</feature>
<sequence>MEAITEDGVIDAEFGEDGQVVQGSRLNRPEDERIQVDIGLPKVKPADGKLTRVKTEQVEESELNPPPNVIESHVEAEAIQSKTTKVNYEYQKKLVESANQQAELALRPRRNIEENVFERLYAVHEEAMIRNAIRDGELSLSGSNKSKSHQNQEDEIPQFTVVPKGEKWRPKNWSENGPSPPPEPILRLYEDAIVRYSRKEEAQQNFLSETKQRRSQPLIDPVSEQMLQNRPETDTVLAFKRGIAAKSPIAERIKYLESLPPTEDPECTFQPKVNNSPTYLHSLVKSPPPQQTKANEEQIIDKIKHKNKNKKNQTKERNYQRNDELTEEYDDFDEKRRELERLQEENEEEGDIKVIDREDVYMRYVNQKKKEFEQEQDDDIKVIDREDVYMRYVNQQKKEQEEYDQEQEESNQQIKSRSLKQQQKIEKEKKWAESDKKYQQYEELKKKEERKKLIKQHKLPGKTSGSPNQDKFQSQSEKRVNYYSQVKDGQFLSQTADDRKKNRERLLYNNSNNNIYNQSNGNDYNNEYRKQTRPQSAPRYLLLFKDSQYIQQKKEEDRLRAIQEENQRIEDEKQKQFKTGSINAKLFPSNVSFDQRNELWAQQHKQRQQELALQIAKEETSGLFFKPEIHEHHPNLDKSKDWEKQTRGLDTFLKRQELARELKSERQSAQFNPGDVGYVSQSYQYSPDRSMSPKVTKAVPFNIGNRPPSPVKALKRPCSNIVIVPKKYKF</sequence>
<gene>
    <name evidence="3" type="ORF">EZS28_015637</name>
</gene>
<dbReference type="Proteomes" id="UP000324800">
    <property type="component" value="Unassembled WGS sequence"/>
</dbReference>
<evidence type="ECO:0000313" key="4">
    <source>
        <dbReference type="Proteomes" id="UP000324800"/>
    </source>
</evidence>
<accession>A0A5J4W1T4</accession>
<keyword evidence="1" id="KW-0175">Coiled coil</keyword>
<feature type="region of interest" description="Disordered" evidence="2">
    <location>
        <begin position="204"/>
        <end position="229"/>
    </location>
</feature>
<feature type="region of interest" description="Disordered" evidence="2">
    <location>
        <begin position="453"/>
        <end position="486"/>
    </location>
</feature>
<feature type="region of interest" description="Disordered" evidence="2">
    <location>
        <begin position="397"/>
        <end position="421"/>
    </location>
</feature>
<proteinExistence type="predicted"/>
<organism evidence="3 4">
    <name type="scientific">Streblomastix strix</name>
    <dbReference type="NCBI Taxonomy" id="222440"/>
    <lineage>
        <taxon>Eukaryota</taxon>
        <taxon>Metamonada</taxon>
        <taxon>Preaxostyla</taxon>
        <taxon>Oxymonadida</taxon>
        <taxon>Streblomastigidae</taxon>
        <taxon>Streblomastix</taxon>
    </lineage>
</organism>
<comment type="caution">
    <text evidence="3">The sequence shown here is derived from an EMBL/GenBank/DDBJ whole genome shotgun (WGS) entry which is preliminary data.</text>
</comment>
<reference evidence="3 4" key="1">
    <citation type="submission" date="2019-03" db="EMBL/GenBank/DDBJ databases">
        <title>Single cell metagenomics reveals metabolic interactions within the superorganism composed of flagellate Streblomastix strix and complex community of Bacteroidetes bacteria on its surface.</title>
        <authorList>
            <person name="Treitli S.C."/>
            <person name="Kolisko M."/>
            <person name="Husnik F."/>
            <person name="Keeling P."/>
            <person name="Hampl V."/>
        </authorList>
    </citation>
    <scope>NUCLEOTIDE SEQUENCE [LARGE SCALE GENOMIC DNA]</scope>
    <source>
        <strain evidence="3">ST1C</strain>
    </source>
</reference>
<evidence type="ECO:0000256" key="1">
    <source>
        <dbReference type="SAM" id="Coils"/>
    </source>
</evidence>
<name>A0A5J4W1T4_9EUKA</name>
<feature type="compositionally biased region" description="Basic and acidic residues" evidence="2">
    <location>
        <begin position="313"/>
        <end position="324"/>
    </location>
</feature>
<feature type="compositionally biased region" description="Polar residues" evidence="2">
    <location>
        <begin position="463"/>
        <end position="475"/>
    </location>
</feature>
<dbReference type="AlphaFoldDB" id="A0A5J4W1T4"/>
<dbReference type="EMBL" id="SNRW01003827">
    <property type="protein sequence ID" value="KAA6388835.1"/>
    <property type="molecule type" value="Genomic_DNA"/>
</dbReference>
<evidence type="ECO:0000256" key="2">
    <source>
        <dbReference type="SAM" id="MobiDB-lite"/>
    </source>
</evidence>
<feature type="region of interest" description="Disordered" evidence="2">
    <location>
        <begin position="261"/>
        <end position="329"/>
    </location>
</feature>